<reference evidence="1" key="1">
    <citation type="journal article" date="2019" name="bioRxiv">
        <title>The Genome of the Zebra Mussel, Dreissena polymorpha: A Resource for Invasive Species Research.</title>
        <authorList>
            <person name="McCartney M.A."/>
            <person name="Auch B."/>
            <person name="Kono T."/>
            <person name="Mallez S."/>
            <person name="Zhang Y."/>
            <person name="Obille A."/>
            <person name="Becker A."/>
            <person name="Abrahante J.E."/>
            <person name="Garbe J."/>
            <person name="Badalamenti J.P."/>
            <person name="Herman A."/>
            <person name="Mangelson H."/>
            <person name="Liachko I."/>
            <person name="Sullivan S."/>
            <person name="Sone E.D."/>
            <person name="Koren S."/>
            <person name="Silverstein K.A.T."/>
            <person name="Beckman K.B."/>
            <person name="Gohl D.M."/>
        </authorList>
    </citation>
    <scope>NUCLEOTIDE SEQUENCE</scope>
    <source>
        <strain evidence="1">Duluth1</strain>
        <tissue evidence="1">Whole animal</tissue>
    </source>
</reference>
<reference evidence="1" key="2">
    <citation type="submission" date="2020-11" db="EMBL/GenBank/DDBJ databases">
        <authorList>
            <person name="McCartney M.A."/>
            <person name="Auch B."/>
            <person name="Kono T."/>
            <person name="Mallez S."/>
            <person name="Becker A."/>
            <person name="Gohl D.M."/>
            <person name="Silverstein K.A.T."/>
            <person name="Koren S."/>
            <person name="Bechman K.B."/>
            <person name="Herman A."/>
            <person name="Abrahante J.E."/>
            <person name="Garbe J."/>
        </authorList>
    </citation>
    <scope>NUCLEOTIDE SEQUENCE</scope>
    <source>
        <strain evidence="1">Duluth1</strain>
        <tissue evidence="1">Whole animal</tissue>
    </source>
</reference>
<dbReference type="AlphaFoldDB" id="A0A9D4DH07"/>
<organism evidence="1 2">
    <name type="scientific">Dreissena polymorpha</name>
    <name type="common">Zebra mussel</name>
    <name type="synonym">Mytilus polymorpha</name>
    <dbReference type="NCBI Taxonomy" id="45954"/>
    <lineage>
        <taxon>Eukaryota</taxon>
        <taxon>Metazoa</taxon>
        <taxon>Spiralia</taxon>
        <taxon>Lophotrochozoa</taxon>
        <taxon>Mollusca</taxon>
        <taxon>Bivalvia</taxon>
        <taxon>Autobranchia</taxon>
        <taxon>Heteroconchia</taxon>
        <taxon>Euheterodonta</taxon>
        <taxon>Imparidentia</taxon>
        <taxon>Neoheterodontei</taxon>
        <taxon>Myida</taxon>
        <taxon>Dreissenoidea</taxon>
        <taxon>Dreissenidae</taxon>
        <taxon>Dreissena</taxon>
    </lineage>
</organism>
<name>A0A9D4DH07_DREPO</name>
<proteinExistence type="predicted"/>
<keyword evidence="2" id="KW-1185">Reference proteome</keyword>
<dbReference type="EMBL" id="JAIWYP010000010">
    <property type="protein sequence ID" value="KAH3748773.1"/>
    <property type="molecule type" value="Genomic_DNA"/>
</dbReference>
<dbReference type="Proteomes" id="UP000828390">
    <property type="component" value="Unassembled WGS sequence"/>
</dbReference>
<evidence type="ECO:0000313" key="2">
    <source>
        <dbReference type="Proteomes" id="UP000828390"/>
    </source>
</evidence>
<comment type="caution">
    <text evidence="1">The sequence shown here is derived from an EMBL/GenBank/DDBJ whole genome shotgun (WGS) entry which is preliminary data.</text>
</comment>
<gene>
    <name evidence="1" type="ORF">DPMN_183225</name>
</gene>
<evidence type="ECO:0000313" key="1">
    <source>
        <dbReference type="EMBL" id="KAH3748773.1"/>
    </source>
</evidence>
<protein>
    <submittedName>
        <fullName evidence="1">Uncharacterized protein</fullName>
    </submittedName>
</protein>
<accession>A0A9D4DH07</accession>
<sequence>MGIMPYAASEALYLSVHSRSLVRGYPIHYAQSGQGLPYTLCAVWSGATIYTMHSLVRKYPLHYAQSGQGLPYTLCAVWSGATIYTMRSLVRKYPMHYAQSG</sequence>